<dbReference type="EMBL" id="CP034338">
    <property type="protein sequence ID" value="AZL69458.1"/>
    <property type="molecule type" value="Genomic_DNA"/>
</dbReference>
<evidence type="ECO:0000313" key="1">
    <source>
        <dbReference type="EMBL" id="AZL69458.1"/>
    </source>
</evidence>
<dbReference type="KEGG" id="pory:EJA05_17830"/>
<proteinExistence type="predicted"/>
<evidence type="ECO:0000313" key="2">
    <source>
        <dbReference type="Proteomes" id="UP000268230"/>
    </source>
</evidence>
<dbReference type="Proteomes" id="UP000268230">
    <property type="component" value="Chromosome"/>
</dbReference>
<sequence length="288" mass="31743">MSETLKIKIDFAEKRQRPAEVFQAMSGYIEAYQALGQVLVNALGDPEDFALQLECVEAGSVASFIKAVPGRLKEWMSSAIIESGFTLADTLSGVESTATEGEVDAIASVLENELTKTDNPQMIHPKIDRKELAFALQKFSEANKKLLPDETVLTSLADTENVTPINTHWRFNANPKNMFLGITTSFNGTDRLYVRAPVNIGKGAWSMVSVTTGSRYNANIIDVKWLDDYQNGLVRAIGPKDVMEAEVSFQLYTPPPGQGKPYISNAKIVKIIDIHRNVGLQHETIPLL</sequence>
<protein>
    <submittedName>
        <fullName evidence="1">Uncharacterized protein</fullName>
    </submittedName>
</protein>
<organism evidence="1 2">
    <name type="scientific">Pseudomonas entomophila</name>
    <dbReference type="NCBI Taxonomy" id="312306"/>
    <lineage>
        <taxon>Bacteria</taxon>
        <taxon>Pseudomonadati</taxon>
        <taxon>Pseudomonadota</taxon>
        <taxon>Gammaproteobacteria</taxon>
        <taxon>Pseudomonadales</taxon>
        <taxon>Pseudomonadaceae</taxon>
        <taxon>Pseudomonas</taxon>
    </lineage>
</organism>
<reference evidence="1 2" key="1">
    <citation type="submission" date="2018-12" db="EMBL/GenBank/DDBJ databases">
        <authorList>
            <person name="Li S."/>
            <person name="Yang R."/>
            <person name="Chen G."/>
            <person name="Zou L."/>
            <person name="Zhang C."/>
            <person name="Chen Y."/>
            <person name="Liu Z."/>
            <person name="Li Y."/>
            <person name="Yan Y."/>
            <person name="Huang M."/>
            <person name="Chen T."/>
        </authorList>
    </citation>
    <scope>NUCLEOTIDE SEQUENCE [LARGE SCALE GENOMIC DNA]</scope>
    <source>
        <strain evidence="1 2">1257</strain>
    </source>
</reference>
<dbReference type="OrthoDB" id="5867862at2"/>
<accession>A0A3S8UMF7</accession>
<dbReference type="AlphaFoldDB" id="A0A3S8UMF7"/>
<name>A0A3S8UMF7_9PSED</name>
<gene>
    <name evidence="1" type="ORF">EJA05_17830</name>
</gene>